<dbReference type="Proteomes" id="UP000805193">
    <property type="component" value="Unassembled WGS sequence"/>
</dbReference>
<accession>A0AC60NYS0</accession>
<gene>
    <name evidence="1" type="ORF">HPB47_010559</name>
</gene>
<protein>
    <submittedName>
        <fullName evidence="1">Uncharacterized protein</fullName>
    </submittedName>
</protein>
<organism evidence="1 2">
    <name type="scientific">Ixodes persulcatus</name>
    <name type="common">Taiga tick</name>
    <dbReference type="NCBI Taxonomy" id="34615"/>
    <lineage>
        <taxon>Eukaryota</taxon>
        <taxon>Metazoa</taxon>
        <taxon>Ecdysozoa</taxon>
        <taxon>Arthropoda</taxon>
        <taxon>Chelicerata</taxon>
        <taxon>Arachnida</taxon>
        <taxon>Acari</taxon>
        <taxon>Parasitiformes</taxon>
        <taxon>Ixodida</taxon>
        <taxon>Ixodoidea</taxon>
        <taxon>Ixodidae</taxon>
        <taxon>Ixodinae</taxon>
        <taxon>Ixodes</taxon>
    </lineage>
</organism>
<name>A0AC60NYS0_IXOPE</name>
<evidence type="ECO:0000313" key="2">
    <source>
        <dbReference type="Proteomes" id="UP000805193"/>
    </source>
</evidence>
<keyword evidence="2" id="KW-1185">Reference proteome</keyword>
<sequence>MGFLIKAFDENEMYVGSFKSTGSNSRAFSHCAGITHTWRNLKKRVVVQWLAPEDRSGKVHFNCNGPDLREIIRDVVREEIRKLLPAAASPDSPSIAEVVRAEVQQALQPQVLVSAAPEPPTLSYAAATRRPPPPAHPYAAPPRREPPAPQFSRRQEDQAHAHPEPAAPRKTDVWRTADRCPLCYHCGEAGHIYRRCPYRQLGLRGFHPNNPRPSGLRDILEKEHHIAPTVLLAPGRVVEKEGESKAEAGHSSLASGVAPPSNQRAPAGTSSKRKRETALGSLLKVFADMKASRKQRHKDRMALLGRLVTAIEKSAPAE</sequence>
<evidence type="ECO:0000313" key="1">
    <source>
        <dbReference type="EMBL" id="KAG0412299.1"/>
    </source>
</evidence>
<comment type="caution">
    <text evidence="1">The sequence shown here is derived from an EMBL/GenBank/DDBJ whole genome shotgun (WGS) entry which is preliminary data.</text>
</comment>
<proteinExistence type="predicted"/>
<dbReference type="EMBL" id="JABSTQ010011361">
    <property type="protein sequence ID" value="KAG0412299.1"/>
    <property type="molecule type" value="Genomic_DNA"/>
</dbReference>
<reference evidence="1 2" key="1">
    <citation type="journal article" date="2020" name="Cell">
        <title>Large-Scale Comparative Analyses of Tick Genomes Elucidate Their Genetic Diversity and Vector Capacities.</title>
        <authorList>
            <consortium name="Tick Genome and Microbiome Consortium (TIGMIC)"/>
            <person name="Jia N."/>
            <person name="Wang J."/>
            <person name="Shi W."/>
            <person name="Du L."/>
            <person name="Sun Y."/>
            <person name="Zhan W."/>
            <person name="Jiang J.F."/>
            <person name="Wang Q."/>
            <person name="Zhang B."/>
            <person name="Ji P."/>
            <person name="Bell-Sakyi L."/>
            <person name="Cui X.M."/>
            <person name="Yuan T.T."/>
            <person name="Jiang B.G."/>
            <person name="Yang W.F."/>
            <person name="Lam T.T."/>
            <person name="Chang Q.C."/>
            <person name="Ding S.J."/>
            <person name="Wang X.J."/>
            <person name="Zhu J.G."/>
            <person name="Ruan X.D."/>
            <person name="Zhao L."/>
            <person name="Wei J.T."/>
            <person name="Ye R.Z."/>
            <person name="Que T.C."/>
            <person name="Du C.H."/>
            <person name="Zhou Y.H."/>
            <person name="Cheng J.X."/>
            <person name="Dai P.F."/>
            <person name="Guo W.B."/>
            <person name="Han X.H."/>
            <person name="Huang E.J."/>
            <person name="Li L.F."/>
            <person name="Wei W."/>
            <person name="Gao Y.C."/>
            <person name="Liu J.Z."/>
            <person name="Shao H.Z."/>
            <person name="Wang X."/>
            <person name="Wang C.C."/>
            <person name="Yang T.C."/>
            <person name="Huo Q.B."/>
            <person name="Li W."/>
            <person name="Chen H.Y."/>
            <person name="Chen S.E."/>
            <person name="Zhou L.G."/>
            <person name="Ni X.B."/>
            <person name="Tian J.H."/>
            <person name="Sheng Y."/>
            <person name="Liu T."/>
            <person name="Pan Y.S."/>
            <person name="Xia L.Y."/>
            <person name="Li J."/>
            <person name="Zhao F."/>
            <person name="Cao W.C."/>
        </authorList>
    </citation>
    <scope>NUCLEOTIDE SEQUENCE [LARGE SCALE GENOMIC DNA]</scope>
    <source>
        <strain evidence="1">Iper-2018</strain>
    </source>
</reference>